<feature type="transmembrane region" description="Helical" evidence="8">
    <location>
        <begin position="86"/>
        <end position="106"/>
    </location>
</feature>
<dbReference type="EMBL" id="CYZN01000010">
    <property type="protein sequence ID" value="CUO08172.1"/>
    <property type="molecule type" value="Genomic_DNA"/>
</dbReference>
<keyword evidence="7 8" id="KW-0472">Membrane</keyword>
<keyword evidence="4 8" id="KW-1003">Cell membrane</keyword>
<evidence type="ECO:0000256" key="7">
    <source>
        <dbReference type="ARBA" id="ARBA00023136"/>
    </source>
</evidence>
<evidence type="ECO:0000313" key="10">
    <source>
        <dbReference type="Proteomes" id="UP000095431"/>
    </source>
</evidence>
<accession>A0A174C431</accession>
<organism evidence="9 10">
    <name type="scientific">Blautia wexlerae</name>
    <dbReference type="NCBI Taxonomy" id="418240"/>
    <lineage>
        <taxon>Bacteria</taxon>
        <taxon>Bacillati</taxon>
        <taxon>Bacillota</taxon>
        <taxon>Clostridia</taxon>
        <taxon>Lachnospirales</taxon>
        <taxon>Lachnospiraceae</taxon>
        <taxon>Blautia</taxon>
    </lineage>
</organism>
<comment type="subcellular location">
    <subcellularLocation>
        <location evidence="1 8">Cell membrane</location>
        <topology evidence="1 8">Multi-pass membrane protein</topology>
    </subcellularLocation>
</comment>
<dbReference type="Pfam" id="PF01925">
    <property type="entry name" value="TauE"/>
    <property type="match status" value="1"/>
</dbReference>
<feature type="transmembrane region" description="Helical" evidence="8">
    <location>
        <begin position="142"/>
        <end position="161"/>
    </location>
</feature>
<evidence type="ECO:0000256" key="3">
    <source>
        <dbReference type="ARBA" id="ARBA00022448"/>
    </source>
</evidence>
<dbReference type="RefSeq" id="WP_055200282.1">
    <property type="nucleotide sequence ID" value="NZ_BTHH01000008.1"/>
</dbReference>
<feature type="transmembrane region" description="Helical" evidence="8">
    <location>
        <begin position="236"/>
        <end position="255"/>
    </location>
</feature>
<keyword evidence="3" id="KW-0813">Transport</keyword>
<dbReference type="InterPro" id="IPR002781">
    <property type="entry name" value="TM_pro_TauE-like"/>
</dbReference>
<evidence type="ECO:0000256" key="1">
    <source>
        <dbReference type="ARBA" id="ARBA00004651"/>
    </source>
</evidence>
<dbReference type="GO" id="GO:0005886">
    <property type="term" value="C:plasma membrane"/>
    <property type="evidence" value="ECO:0007669"/>
    <property type="project" value="UniProtKB-SubCell"/>
</dbReference>
<gene>
    <name evidence="9" type="ORF">ERS852478_01806</name>
</gene>
<evidence type="ECO:0000256" key="4">
    <source>
        <dbReference type="ARBA" id="ARBA00022475"/>
    </source>
</evidence>
<feature type="transmembrane region" description="Helical" evidence="8">
    <location>
        <begin position="207"/>
        <end position="230"/>
    </location>
</feature>
<dbReference type="eggNOG" id="COG0730">
    <property type="taxonomic scope" value="Bacteria"/>
</dbReference>
<dbReference type="Proteomes" id="UP000095431">
    <property type="component" value="Unassembled WGS sequence"/>
</dbReference>
<evidence type="ECO:0000313" key="9">
    <source>
        <dbReference type="EMBL" id="CUO08172.1"/>
    </source>
</evidence>
<dbReference type="PANTHER" id="PTHR30269">
    <property type="entry name" value="TRANSMEMBRANE PROTEIN YFCA"/>
    <property type="match status" value="1"/>
</dbReference>
<evidence type="ECO:0000256" key="2">
    <source>
        <dbReference type="ARBA" id="ARBA00009142"/>
    </source>
</evidence>
<sequence length="256" mass="27982">MKWQNAIVRDFDQKGYVNEMYILTALVAFAGSFVQSSSGFGYAIICMAIWPMFMPFYTASILEAIAAFFMVIYIAVRLWKFIDWKLLLPPVIMATVTSFLGVNTLMALDEDVLSKIMGTVLLILAVYFIFFSSKVHLKASLVSGLVAGAISGFCGGLFNIGGPPMVAYFLSVTDDKEKYNATLQMFFTINTISIFLIHVFQGHVSGSMLPLVGAALAGTAVGTAGGMFLFRRLTMAGIKKTVYIFMICAGSYLLLS</sequence>
<protein>
    <recommendedName>
        <fullName evidence="8">Probable membrane transporter protein</fullName>
    </recommendedName>
</protein>
<proteinExistence type="inferred from homology"/>
<dbReference type="AlphaFoldDB" id="A0A174C431"/>
<dbReference type="PANTHER" id="PTHR30269:SF37">
    <property type="entry name" value="MEMBRANE TRANSPORTER PROTEIN"/>
    <property type="match status" value="1"/>
</dbReference>
<feature type="transmembrane region" description="Helical" evidence="8">
    <location>
        <begin position="21"/>
        <end position="50"/>
    </location>
</feature>
<evidence type="ECO:0000256" key="8">
    <source>
        <dbReference type="RuleBase" id="RU363041"/>
    </source>
</evidence>
<evidence type="ECO:0000256" key="6">
    <source>
        <dbReference type="ARBA" id="ARBA00022989"/>
    </source>
</evidence>
<feature type="transmembrane region" description="Helical" evidence="8">
    <location>
        <begin position="112"/>
        <end position="130"/>
    </location>
</feature>
<comment type="similarity">
    <text evidence="2 8">Belongs to the 4-toluene sulfonate uptake permease (TSUP) (TC 2.A.102) family.</text>
</comment>
<keyword evidence="5 8" id="KW-0812">Transmembrane</keyword>
<feature type="transmembrane region" description="Helical" evidence="8">
    <location>
        <begin position="56"/>
        <end position="79"/>
    </location>
</feature>
<name>A0A174C431_9FIRM</name>
<feature type="transmembrane region" description="Helical" evidence="8">
    <location>
        <begin position="181"/>
        <end position="200"/>
    </location>
</feature>
<dbReference type="InterPro" id="IPR052017">
    <property type="entry name" value="TSUP"/>
</dbReference>
<reference evidence="9 10" key="1">
    <citation type="submission" date="2015-09" db="EMBL/GenBank/DDBJ databases">
        <authorList>
            <consortium name="Pathogen Informatics"/>
        </authorList>
    </citation>
    <scope>NUCLEOTIDE SEQUENCE [LARGE SCALE GENOMIC DNA]</scope>
    <source>
        <strain evidence="9 10">2789STDY5834863</strain>
    </source>
</reference>
<evidence type="ECO:0000256" key="5">
    <source>
        <dbReference type="ARBA" id="ARBA00022692"/>
    </source>
</evidence>
<keyword evidence="6 8" id="KW-1133">Transmembrane helix</keyword>